<keyword evidence="2" id="KW-1185">Reference proteome</keyword>
<proteinExistence type="predicted"/>
<dbReference type="RefSeq" id="WP_380621398.1">
    <property type="nucleotide sequence ID" value="NZ_JBHSDK010000015.1"/>
</dbReference>
<evidence type="ECO:0000313" key="2">
    <source>
        <dbReference type="Proteomes" id="UP001595823"/>
    </source>
</evidence>
<protein>
    <submittedName>
        <fullName evidence="1">Uncharacterized protein</fullName>
    </submittedName>
</protein>
<gene>
    <name evidence="1" type="ORF">ACFPET_12350</name>
</gene>
<reference evidence="2" key="1">
    <citation type="journal article" date="2019" name="Int. J. Syst. Evol. Microbiol.">
        <title>The Global Catalogue of Microorganisms (GCM) 10K type strain sequencing project: providing services to taxonomists for standard genome sequencing and annotation.</title>
        <authorList>
            <consortium name="The Broad Institute Genomics Platform"/>
            <consortium name="The Broad Institute Genome Sequencing Center for Infectious Disease"/>
            <person name="Wu L."/>
            <person name="Ma J."/>
        </authorList>
    </citation>
    <scope>NUCLEOTIDE SEQUENCE [LARGE SCALE GENOMIC DNA]</scope>
    <source>
        <strain evidence="2">IBRC-M 10908</strain>
    </source>
</reference>
<comment type="caution">
    <text evidence="1">The sequence shown here is derived from an EMBL/GenBank/DDBJ whole genome shotgun (WGS) entry which is preliminary data.</text>
</comment>
<organism evidence="1 2">
    <name type="scientific">Salininema proteolyticum</name>
    <dbReference type="NCBI Taxonomy" id="1607685"/>
    <lineage>
        <taxon>Bacteria</taxon>
        <taxon>Bacillati</taxon>
        <taxon>Actinomycetota</taxon>
        <taxon>Actinomycetes</taxon>
        <taxon>Glycomycetales</taxon>
        <taxon>Glycomycetaceae</taxon>
        <taxon>Salininema</taxon>
    </lineage>
</organism>
<dbReference type="Proteomes" id="UP001595823">
    <property type="component" value="Unassembled WGS sequence"/>
</dbReference>
<evidence type="ECO:0000313" key="1">
    <source>
        <dbReference type="EMBL" id="MFC4335996.1"/>
    </source>
</evidence>
<name>A0ABV8U046_9ACTN</name>
<dbReference type="EMBL" id="JBHSDK010000015">
    <property type="protein sequence ID" value="MFC4335996.1"/>
    <property type="molecule type" value="Genomic_DNA"/>
</dbReference>
<accession>A0ABV8U046</accession>
<sequence>MTCHLSTSSVISRGVPAVSDDMIPVSEAVFAMDKDMIEAALYMALSDLPPAQWPTVGRRDHATWVHTLNLVIKSIKSQGMKRIDERCSWLVDGSYQETINMTFDDACFDRAEWGWEALFGNLYFNEILRFGRPPIAAGVEARP</sequence>